<dbReference type="OrthoDB" id="248903at2759"/>
<accession>A0A2Z6LGV8</accession>
<feature type="transmembrane region" description="Helical" evidence="7">
    <location>
        <begin position="183"/>
        <end position="203"/>
    </location>
</feature>
<dbReference type="AlphaFoldDB" id="A0A2Z6LGV8"/>
<evidence type="ECO:0000256" key="4">
    <source>
        <dbReference type="ARBA" id="ARBA00023034"/>
    </source>
</evidence>
<evidence type="ECO:0000256" key="5">
    <source>
        <dbReference type="ARBA" id="ARBA00023054"/>
    </source>
</evidence>
<evidence type="ECO:0000256" key="1">
    <source>
        <dbReference type="ARBA" id="ARBA00004394"/>
    </source>
</evidence>
<dbReference type="GO" id="GO:0000301">
    <property type="term" value="P:retrograde transport, vesicle recycling within Golgi"/>
    <property type="evidence" value="ECO:0007669"/>
    <property type="project" value="TreeGrafter"/>
</dbReference>
<dbReference type="Pfam" id="PF09787">
    <property type="entry name" value="Golgin_A5"/>
    <property type="match status" value="1"/>
</dbReference>
<dbReference type="InterPro" id="IPR019177">
    <property type="entry name" value="Golgin_subfamily_A_member_5"/>
</dbReference>
<gene>
    <name evidence="8" type="ORF">TSUD_73010</name>
</gene>
<keyword evidence="2 7" id="KW-0812">Transmembrane</keyword>
<name>A0A2Z6LGV8_TRISU</name>
<evidence type="ECO:0000256" key="7">
    <source>
        <dbReference type="SAM" id="Phobius"/>
    </source>
</evidence>
<keyword evidence="4" id="KW-0333">Golgi apparatus</keyword>
<keyword evidence="3 7" id="KW-1133">Transmembrane helix</keyword>
<dbReference type="PANTHER" id="PTHR13815">
    <property type="entry name" value="GOLGIN-84"/>
    <property type="match status" value="1"/>
</dbReference>
<evidence type="ECO:0000256" key="6">
    <source>
        <dbReference type="ARBA" id="ARBA00023136"/>
    </source>
</evidence>
<keyword evidence="6 7" id="KW-0472">Membrane</keyword>
<evidence type="ECO:0000313" key="8">
    <source>
        <dbReference type="EMBL" id="GAU12814.1"/>
    </source>
</evidence>
<evidence type="ECO:0008006" key="10">
    <source>
        <dbReference type="Google" id="ProtNLM"/>
    </source>
</evidence>
<dbReference type="Proteomes" id="UP000242715">
    <property type="component" value="Unassembled WGS sequence"/>
</dbReference>
<dbReference type="GO" id="GO:0007030">
    <property type="term" value="P:Golgi organization"/>
    <property type="evidence" value="ECO:0007669"/>
    <property type="project" value="InterPro"/>
</dbReference>
<sequence>MHSQGWHHSGENEILGKSKEDIQCQKILSFEVLSGGDMLLIELELQARKLEADIEMTRKEIEEPTEVEVELKRRLHQMTDHLIQKQSKVESLSSEKASLIFRIEQAVSRLLDENMSVSGSTAMNPTSSSSDLESGLWDLSNSKFKPMLKARIHSGKKQLGSLLHQLDYIFVAGALVLKRNSTAKLWALIYLVCLHLWVIYILMSHSSPSDEGRSGAVISLENINNTGGV</sequence>
<dbReference type="GO" id="GO:0031985">
    <property type="term" value="C:Golgi cisterna"/>
    <property type="evidence" value="ECO:0007669"/>
    <property type="project" value="TreeGrafter"/>
</dbReference>
<proteinExistence type="predicted"/>
<dbReference type="GO" id="GO:0000139">
    <property type="term" value="C:Golgi membrane"/>
    <property type="evidence" value="ECO:0007669"/>
    <property type="project" value="UniProtKB-SubCell"/>
</dbReference>
<evidence type="ECO:0000256" key="2">
    <source>
        <dbReference type="ARBA" id="ARBA00022692"/>
    </source>
</evidence>
<evidence type="ECO:0000256" key="3">
    <source>
        <dbReference type="ARBA" id="ARBA00022989"/>
    </source>
</evidence>
<dbReference type="PANTHER" id="PTHR13815:SF5">
    <property type="entry name" value="GOLGIN CANDIDATE 2"/>
    <property type="match status" value="1"/>
</dbReference>
<comment type="subcellular location">
    <subcellularLocation>
        <location evidence="1">Golgi apparatus membrane</location>
    </subcellularLocation>
</comment>
<dbReference type="EMBL" id="DF973126">
    <property type="protein sequence ID" value="GAU12814.1"/>
    <property type="molecule type" value="Genomic_DNA"/>
</dbReference>
<keyword evidence="9" id="KW-1185">Reference proteome</keyword>
<keyword evidence="5" id="KW-0175">Coiled coil</keyword>
<organism evidence="8 9">
    <name type="scientific">Trifolium subterraneum</name>
    <name type="common">Subterranean clover</name>
    <dbReference type="NCBI Taxonomy" id="3900"/>
    <lineage>
        <taxon>Eukaryota</taxon>
        <taxon>Viridiplantae</taxon>
        <taxon>Streptophyta</taxon>
        <taxon>Embryophyta</taxon>
        <taxon>Tracheophyta</taxon>
        <taxon>Spermatophyta</taxon>
        <taxon>Magnoliopsida</taxon>
        <taxon>eudicotyledons</taxon>
        <taxon>Gunneridae</taxon>
        <taxon>Pentapetalae</taxon>
        <taxon>rosids</taxon>
        <taxon>fabids</taxon>
        <taxon>Fabales</taxon>
        <taxon>Fabaceae</taxon>
        <taxon>Papilionoideae</taxon>
        <taxon>50 kb inversion clade</taxon>
        <taxon>NPAAA clade</taxon>
        <taxon>Hologalegina</taxon>
        <taxon>IRL clade</taxon>
        <taxon>Trifolieae</taxon>
        <taxon>Trifolium</taxon>
    </lineage>
</organism>
<evidence type="ECO:0000313" key="9">
    <source>
        <dbReference type="Proteomes" id="UP000242715"/>
    </source>
</evidence>
<reference evidence="9" key="1">
    <citation type="journal article" date="2017" name="Front. Plant Sci.">
        <title>Climate Clever Clovers: New Paradigm to Reduce the Environmental Footprint of Ruminants by Breeding Low Methanogenic Forages Utilizing Haplotype Variation.</title>
        <authorList>
            <person name="Kaur P."/>
            <person name="Appels R."/>
            <person name="Bayer P.E."/>
            <person name="Keeble-Gagnere G."/>
            <person name="Wang J."/>
            <person name="Hirakawa H."/>
            <person name="Shirasawa K."/>
            <person name="Vercoe P."/>
            <person name="Stefanova K."/>
            <person name="Durmic Z."/>
            <person name="Nichols P."/>
            <person name="Revell C."/>
            <person name="Isobe S.N."/>
            <person name="Edwards D."/>
            <person name="Erskine W."/>
        </authorList>
    </citation>
    <scope>NUCLEOTIDE SEQUENCE [LARGE SCALE GENOMIC DNA]</scope>
    <source>
        <strain evidence="9">cv. Daliak</strain>
    </source>
</reference>
<protein>
    <recommendedName>
        <fullName evidence="10">Golgin candidate 2</fullName>
    </recommendedName>
</protein>